<feature type="compositionally biased region" description="Basic and acidic residues" evidence="1">
    <location>
        <begin position="376"/>
        <end position="392"/>
    </location>
</feature>
<keyword evidence="4" id="KW-1185">Reference proteome</keyword>
<dbReference type="InterPro" id="IPR025889">
    <property type="entry name" value="GSP17M-like_dom"/>
</dbReference>
<feature type="compositionally biased region" description="Basic and acidic residues" evidence="1">
    <location>
        <begin position="178"/>
        <end position="190"/>
    </location>
</feature>
<dbReference type="EMBL" id="FNFY01000015">
    <property type="protein sequence ID" value="SDK95024.1"/>
    <property type="molecule type" value="Genomic_DNA"/>
</dbReference>
<evidence type="ECO:0000259" key="2">
    <source>
        <dbReference type="Pfam" id="PF11181"/>
    </source>
</evidence>
<reference evidence="4" key="1">
    <citation type="submission" date="2016-10" db="EMBL/GenBank/DDBJ databases">
        <authorList>
            <person name="Varghese N."/>
            <person name="Submissions S."/>
        </authorList>
    </citation>
    <scope>NUCLEOTIDE SEQUENCE [LARGE SCALE GENOMIC DNA]</scope>
    <source>
        <strain evidence="4">CGMCC 1.8895</strain>
    </source>
</reference>
<feature type="compositionally biased region" description="Acidic residues" evidence="1">
    <location>
        <begin position="349"/>
        <end position="361"/>
    </location>
</feature>
<organism evidence="3 4">
    <name type="scientific">Lacicoccus qingdaonensis</name>
    <dbReference type="NCBI Taxonomy" id="576118"/>
    <lineage>
        <taxon>Bacteria</taxon>
        <taxon>Bacillati</taxon>
        <taxon>Bacillota</taxon>
        <taxon>Bacilli</taxon>
        <taxon>Bacillales</taxon>
        <taxon>Salinicoccaceae</taxon>
        <taxon>Lacicoccus</taxon>
    </lineage>
</organism>
<dbReference type="Pfam" id="PF11181">
    <property type="entry name" value="YflT"/>
    <property type="match status" value="1"/>
</dbReference>
<gene>
    <name evidence="3" type="ORF">SAMN05216216_11513</name>
</gene>
<dbReference type="STRING" id="576118.SAMN05216216_11513"/>
<sequence length="392" mass="43221">MGQFESFKSEQELVGRIERLRADGVHDNDITVFSKESLEGTSLNYTGVNFKNADGSAWDRFVSLFTSDEPEERALANLDLNDSEKQDYITSLQAGDILLHVNEVALGESDKMGSDEEEASRYDSNDNNVGGAAHEKQAVGEEDNPGVADTSAETESMGSTFSAGEKLDESDSGPTTRAELDRNYEAREVDSINELDDDEEQSGRIVDAEPNVEYGAGETGDPENKEFEGTMRAEDRESGTAEASGRVVDTEPNVEYGTGETGDPEDKEFEGTMRAEDRESGTAQASGRVVDTEPNVEYGAEAPADHEDKDFEGTMRAEDYGDNRDPAEDRINVADDKVDVSNYGYGDTENVDPIDEDDDDDIERKKAAMDQQYYSKKNDNTKNEPDRRNFNI</sequence>
<feature type="compositionally biased region" description="Basic and acidic residues" evidence="1">
    <location>
        <begin position="222"/>
        <end position="239"/>
    </location>
</feature>
<feature type="compositionally biased region" description="Polar residues" evidence="1">
    <location>
        <begin position="151"/>
        <end position="162"/>
    </location>
</feature>
<protein>
    <submittedName>
        <fullName evidence="3">Heat induced stress protein YflT</fullName>
    </submittedName>
</protein>
<proteinExistence type="predicted"/>
<feature type="compositionally biased region" description="Basic and acidic residues" evidence="1">
    <location>
        <begin position="303"/>
        <end position="339"/>
    </location>
</feature>
<evidence type="ECO:0000313" key="4">
    <source>
        <dbReference type="Proteomes" id="UP000199008"/>
    </source>
</evidence>
<feature type="region of interest" description="Disordered" evidence="1">
    <location>
        <begin position="110"/>
        <end position="392"/>
    </location>
</feature>
<feature type="compositionally biased region" description="Acidic residues" evidence="1">
    <location>
        <begin position="191"/>
        <end position="200"/>
    </location>
</feature>
<name>A0A1G9G2Y3_9BACL</name>
<dbReference type="Proteomes" id="UP000199008">
    <property type="component" value="Unassembled WGS sequence"/>
</dbReference>
<dbReference type="AlphaFoldDB" id="A0A1G9G2Y3"/>
<feature type="compositionally biased region" description="Basic and acidic residues" evidence="1">
    <location>
        <begin position="110"/>
        <end position="124"/>
    </location>
</feature>
<feature type="compositionally biased region" description="Basic and acidic residues" evidence="1">
    <location>
        <begin position="269"/>
        <end position="280"/>
    </location>
</feature>
<dbReference type="RefSeq" id="WP_092986669.1">
    <property type="nucleotide sequence ID" value="NZ_FNFY01000015.1"/>
</dbReference>
<accession>A0A1G9G2Y3</accession>
<feature type="domain" description="General stress protein 17M-like" evidence="2">
    <location>
        <begin position="6"/>
        <end position="95"/>
    </location>
</feature>
<evidence type="ECO:0000256" key="1">
    <source>
        <dbReference type="SAM" id="MobiDB-lite"/>
    </source>
</evidence>
<dbReference type="OrthoDB" id="2388692at2"/>
<evidence type="ECO:0000313" key="3">
    <source>
        <dbReference type="EMBL" id="SDK95024.1"/>
    </source>
</evidence>